<sequence length="47" mass="4855">MRDKHVLGLGRADAVEQFRPSDSGAVVVERLGGLDGLAGVVDAVAHL</sequence>
<dbReference type="EMBL" id="JBIRUQ010000019">
    <property type="protein sequence ID" value="MFI1465506.1"/>
    <property type="molecule type" value="Genomic_DNA"/>
</dbReference>
<name>A0ABW7TWV8_9NOCA</name>
<dbReference type="RefSeq" id="WP_156052488.1">
    <property type="nucleotide sequence ID" value="NZ_JBIRUQ010000019.1"/>
</dbReference>
<organism evidence="1 2">
    <name type="scientific">Nocardia carnea</name>
    <dbReference type="NCBI Taxonomy" id="37328"/>
    <lineage>
        <taxon>Bacteria</taxon>
        <taxon>Bacillati</taxon>
        <taxon>Actinomycetota</taxon>
        <taxon>Actinomycetes</taxon>
        <taxon>Mycobacteriales</taxon>
        <taxon>Nocardiaceae</taxon>
        <taxon>Nocardia</taxon>
    </lineage>
</organism>
<reference evidence="1 2" key="1">
    <citation type="submission" date="2024-10" db="EMBL/GenBank/DDBJ databases">
        <title>The Natural Products Discovery Center: Release of the First 8490 Sequenced Strains for Exploring Actinobacteria Biosynthetic Diversity.</title>
        <authorList>
            <person name="Kalkreuter E."/>
            <person name="Kautsar S.A."/>
            <person name="Yang D."/>
            <person name="Bader C.D."/>
            <person name="Teijaro C.N."/>
            <person name="Fluegel L."/>
            <person name="Davis C.M."/>
            <person name="Simpson J.R."/>
            <person name="Lauterbach L."/>
            <person name="Steele A.D."/>
            <person name="Gui C."/>
            <person name="Meng S."/>
            <person name="Li G."/>
            <person name="Viehrig K."/>
            <person name="Ye F."/>
            <person name="Su P."/>
            <person name="Kiefer A.F."/>
            <person name="Nichols A."/>
            <person name="Cepeda A.J."/>
            <person name="Yan W."/>
            <person name="Fan B."/>
            <person name="Jiang Y."/>
            <person name="Adhikari A."/>
            <person name="Zheng C.-J."/>
            <person name="Schuster L."/>
            <person name="Cowan T.M."/>
            <person name="Smanski M.J."/>
            <person name="Chevrette M.G."/>
            <person name="De Carvalho L.P.S."/>
            <person name="Shen B."/>
        </authorList>
    </citation>
    <scope>NUCLEOTIDE SEQUENCE [LARGE SCALE GENOMIC DNA]</scope>
    <source>
        <strain evidence="1 2">NPDC020568</strain>
    </source>
</reference>
<evidence type="ECO:0000313" key="2">
    <source>
        <dbReference type="Proteomes" id="UP001611263"/>
    </source>
</evidence>
<gene>
    <name evidence="1" type="ORF">ACH4WX_32770</name>
</gene>
<accession>A0ABW7TWV8</accession>
<dbReference type="Proteomes" id="UP001611263">
    <property type="component" value="Unassembled WGS sequence"/>
</dbReference>
<keyword evidence="2" id="KW-1185">Reference proteome</keyword>
<protein>
    <submittedName>
        <fullName evidence="1">Uncharacterized protein</fullName>
    </submittedName>
</protein>
<evidence type="ECO:0000313" key="1">
    <source>
        <dbReference type="EMBL" id="MFI1465506.1"/>
    </source>
</evidence>
<proteinExistence type="predicted"/>
<dbReference type="GeneID" id="93509599"/>
<comment type="caution">
    <text evidence="1">The sequence shown here is derived from an EMBL/GenBank/DDBJ whole genome shotgun (WGS) entry which is preliminary data.</text>
</comment>